<dbReference type="EMBL" id="QVQW01000001">
    <property type="protein sequence ID" value="RKU49572.1"/>
    <property type="molecule type" value="Genomic_DNA"/>
</dbReference>
<protein>
    <submittedName>
        <fullName evidence="3">Uncharacterized protein</fullName>
    </submittedName>
</protein>
<evidence type="ECO:0000313" key="3">
    <source>
        <dbReference type="EMBL" id="RKU49572.1"/>
    </source>
</evidence>
<dbReference type="Proteomes" id="UP000275385">
    <property type="component" value="Unassembled WGS sequence"/>
</dbReference>
<sequence length="373" mass="42724">MRMFLGTSHPAYHERGDTLNTVVVKKLIHFFRISDFYSEFAQHPDYFNILATDSLVDKAKLVDDRIGRGKEFGDDQIPQRAVEKSIQEARAEWQSCMQADPMALLFSPRLVPSSQNQILAEERNGGEPASRQPIRRDQPSHFRSRSTSPASRQPGASNQLEVEYRVRTPLGASSGRKSSDNESTTRSTMTDIPVKHELDHDADGARTSNDAVTAARQPPSILTTEAQNHQSPTANVGYKHTQGHYDLKTKATKLKTRFTKLKKSSQTRYAVFRDHYTTHIAMAEERGAKLQADMDELKKASEKRYAELEAKYDKLATTSRKHAEDIKYYEYVYAYQSLQIKDLRKELKRHDKIFKDVGELLKSWEDKIIKRDE</sequence>
<feature type="coiled-coil region" evidence="1">
    <location>
        <begin position="280"/>
        <end position="318"/>
    </location>
</feature>
<comment type="caution">
    <text evidence="3">The sequence shown here is derived from an EMBL/GenBank/DDBJ whole genome shotgun (WGS) entry which is preliminary data.</text>
</comment>
<accession>A0A420YNZ8</accession>
<keyword evidence="4" id="KW-1185">Reference proteome</keyword>
<reference evidence="3 4" key="1">
    <citation type="submission" date="2018-08" db="EMBL/GenBank/DDBJ databases">
        <title>Draft genome of the lignicolous fungus Coniochaeta pulveracea.</title>
        <authorList>
            <person name="Borstlap C.J."/>
            <person name="De Witt R.N."/>
            <person name="Botha A."/>
            <person name="Volschenk H."/>
        </authorList>
    </citation>
    <scope>NUCLEOTIDE SEQUENCE [LARGE SCALE GENOMIC DNA]</scope>
    <source>
        <strain evidence="3 4">CAB683</strain>
    </source>
</reference>
<name>A0A420YNZ8_9PEZI</name>
<proteinExistence type="predicted"/>
<evidence type="ECO:0000313" key="4">
    <source>
        <dbReference type="Proteomes" id="UP000275385"/>
    </source>
</evidence>
<dbReference type="AlphaFoldDB" id="A0A420YNZ8"/>
<feature type="region of interest" description="Disordered" evidence="2">
    <location>
        <begin position="122"/>
        <end position="213"/>
    </location>
</feature>
<feature type="compositionally biased region" description="Polar residues" evidence="2">
    <location>
        <begin position="181"/>
        <end position="190"/>
    </location>
</feature>
<organism evidence="3 4">
    <name type="scientific">Coniochaeta pulveracea</name>
    <dbReference type="NCBI Taxonomy" id="177199"/>
    <lineage>
        <taxon>Eukaryota</taxon>
        <taxon>Fungi</taxon>
        <taxon>Dikarya</taxon>
        <taxon>Ascomycota</taxon>
        <taxon>Pezizomycotina</taxon>
        <taxon>Sordariomycetes</taxon>
        <taxon>Sordariomycetidae</taxon>
        <taxon>Coniochaetales</taxon>
        <taxon>Coniochaetaceae</taxon>
        <taxon>Coniochaeta</taxon>
    </lineage>
</organism>
<feature type="compositionally biased region" description="Basic and acidic residues" evidence="2">
    <location>
        <begin position="193"/>
        <end position="204"/>
    </location>
</feature>
<evidence type="ECO:0000256" key="1">
    <source>
        <dbReference type="SAM" id="Coils"/>
    </source>
</evidence>
<gene>
    <name evidence="3" type="ORF">DL546_009363</name>
</gene>
<evidence type="ECO:0000256" key="2">
    <source>
        <dbReference type="SAM" id="MobiDB-lite"/>
    </source>
</evidence>
<feature type="compositionally biased region" description="Polar residues" evidence="2">
    <location>
        <begin position="145"/>
        <end position="160"/>
    </location>
</feature>
<keyword evidence="1" id="KW-0175">Coiled coil</keyword>